<dbReference type="OrthoDB" id="1932925at2759"/>
<feature type="transmembrane region" description="Helical" evidence="9">
    <location>
        <begin position="468"/>
        <end position="486"/>
    </location>
</feature>
<sequence length="838" mass="96005">MRRTTRIADAVNRVHHLLLTIVVFGIIYRYCRIDANDPFKCGALLNKGQWLDSDPRWKSENAFQNWQPPGCLLGVYKKEGIQNCFRTRRLVFVGDSTTRQIFWAVAQKMDRDRANAAIDEMLRLEDHRHMDLEFHSHGVMLQFVWDTWLNSTRLEQELKDFEAYPGKDDKSSAGLMVLGAPGLWQARHGQGDYLKGFQRSIDAVNIQMDHNIADATVSRNTFSRRGESPNIILLTPVQVPWYQDLSPSRVETITPEKINEMNNYLRTLSTTKLKILWSYSRMTEGIGGAYEDSGLHVVSNVAHQKADVALHSRCNTAAIGGYPFDGTCCSTYMQPGIAQCFIIFMAMVLPMLLVFRRRFTSLSRRLPSLEVMVALSTFMAVLGYCFYADRTHIFEKAHRHFQFQEFYIACIAVAIAGLLSVRSNESSESEFLNRPQSDEWKGWMQFLVLIYHYTHASPILWIYEIVRLVVASYLFLTGYGHTMYFLQKGDYSFKRVTTVLVRLNLMGCVLPYVMRNDYMFYYFGPLVSFWFVVVFYTLRLGRDYNSNLYFLVAKLLLSVGVVTGITMIPGVLEFVAFILKTLCNISWDVVEWRFRVFLDIYIAFFGMLLAFLVHRRRLLKAGLAPETVLDHILQLSNAWVGIFASVTTILALILIPIFFIVSHGHTKQDYNFWHPYFSIVPIISFIALRNCHQLLRKYHSTLFAWLGKFSLETYVLQYHIWLAGDGKGLLRLGLWDDWVEKVVITLLFLWVSRGVGGATQVLTTWIVDGDVRGDGGSRPGSREGIELGRLERGVLRPGGDDEDKSTGRSNKTGSGEGRSGWRLGGMLVVMWIANITYK</sequence>
<dbReference type="GO" id="GO:0005975">
    <property type="term" value="P:carbohydrate metabolic process"/>
    <property type="evidence" value="ECO:0007669"/>
    <property type="project" value="UniProtKB-ARBA"/>
</dbReference>
<evidence type="ECO:0000256" key="6">
    <source>
        <dbReference type="ARBA" id="ARBA00023136"/>
    </source>
</evidence>
<comment type="similarity">
    <text evidence="2">Belongs to the PC-esterase family. CASD1 subfamily.</text>
</comment>
<evidence type="ECO:0000256" key="9">
    <source>
        <dbReference type="SAM" id="Phobius"/>
    </source>
</evidence>
<gene>
    <name evidence="11" type="ORF">BJ875DRAFT_181423</name>
</gene>
<keyword evidence="5 9" id="KW-1133">Transmembrane helix</keyword>
<evidence type="ECO:0000256" key="4">
    <source>
        <dbReference type="ARBA" id="ARBA00022692"/>
    </source>
</evidence>
<protein>
    <submittedName>
        <fullName evidence="11">10 TM acyl transferase domain found in Cas1p-domain-containing protein</fullName>
    </submittedName>
</protein>
<feature type="transmembrane region" description="Helical" evidence="9">
    <location>
        <begin position="592"/>
        <end position="613"/>
    </location>
</feature>
<keyword evidence="7" id="KW-0325">Glycoprotein</keyword>
<evidence type="ECO:0000259" key="10">
    <source>
        <dbReference type="Pfam" id="PF07779"/>
    </source>
</evidence>
<name>A0A9P8C1B9_9HELO</name>
<dbReference type="GO" id="GO:0005794">
    <property type="term" value="C:Golgi apparatus"/>
    <property type="evidence" value="ECO:0007669"/>
    <property type="project" value="UniProtKB-ARBA"/>
</dbReference>
<comment type="caution">
    <text evidence="11">The sequence shown here is derived from an EMBL/GenBank/DDBJ whole genome shotgun (WGS) entry which is preliminary data.</text>
</comment>
<reference evidence="11" key="1">
    <citation type="journal article" date="2021" name="IMA Fungus">
        <title>Genomic characterization of three marine fungi, including Emericellopsis atlantica sp. nov. with signatures of a generalist lifestyle and marine biomass degradation.</title>
        <authorList>
            <person name="Hagestad O.C."/>
            <person name="Hou L."/>
            <person name="Andersen J.H."/>
            <person name="Hansen E.H."/>
            <person name="Altermark B."/>
            <person name="Li C."/>
            <person name="Kuhnert E."/>
            <person name="Cox R.J."/>
            <person name="Crous P.W."/>
            <person name="Spatafora J.W."/>
            <person name="Lail K."/>
            <person name="Amirebrahimi M."/>
            <person name="Lipzen A."/>
            <person name="Pangilinan J."/>
            <person name="Andreopoulos W."/>
            <person name="Hayes R.D."/>
            <person name="Ng V."/>
            <person name="Grigoriev I.V."/>
            <person name="Jackson S.A."/>
            <person name="Sutton T.D.S."/>
            <person name="Dobson A.D.W."/>
            <person name="Rama T."/>
        </authorList>
    </citation>
    <scope>NUCLEOTIDE SEQUENCE</scope>
    <source>
        <strain evidence="11">TRa018bII</strain>
    </source>
</reference>
<dbReference type="GO" id="GO:0016020">
    <property type="term" value="C:membrane"/>
    <property type="evidence" value="ECO:0007669"/>
    <property type="project" value="UniProtKB-SubCell"/>
</dbReference>
<comment type="subcellular location">
    <subcellularLocation>
        <location evidence="1">Membrane</location>
        <topology evidence="1">Multi-pass membrane protein</topology>
    </subcellularLocation>
</comment>
<evidence type="ECO:0000256" key="7">
    <source>
        <dbReference type="ARBA" id="ARBA00023180"/>
    </source>
</evidence>
<feature type="transmembrane region" description="Helical" evidence="9">
    <location>
        <begin position="336"/>
        <end position="355"/>
    </location>
</feature>
<dbReference type="Pfam" id="PF07779">
    <property type="entry name" value="Cas1_AcylT"/>
    <property type="match status" value="1"/>
</dbReference>
<feature type="transmembrane region" description="Helical" evidence="9">
    <location>
        <begin position="367"/>
        <end position="389"/>
    </location>
</feature>
<dbReference type="GO" id="GO:0016740">
    <property type="term" value="F:transferase activity"/>
    <property type="evidence" value="ECO:0007669"/>
    <property type="project" value="UniProtKB-KW"/>
</dbReference>
<feature type="transmembrane region" description="Helical" evidence="9">
    <location>
        <begin position="520"/>
        <end position="538"/>
    </location>
</feature>
<evidence type="ECO:0000256" key="1">
    <source>
        <dbReference type="ARBA" id="ARBA00004141"/>
    </source>
</evidence>
<evidence type="ECO:0000313" key="11">
    <source>
        <dbReference type="EMBL" id="KAG9229725.1"/>
    </source>
</evidence>
<dbReference type="EMBL" id="MU251737">
    <property type="protein sequence ID" value="KAG9229725.1"/>
    <property type="molecule type" value="Genomic_DNA"/>
</dbReference>
<organism evidence="11 12">
    <name type="scientific">Amylocarpus encephaloides</name>
    <dbReference type="NCBI Taxonomy" id="45428"/>
    <lineage>
        <taxon>Eukaryota</taxon>
        <taxon>Fungi</taxon>
        <taxon>Dikarya</taxon>
        <taxon>Ascomycota</taxon>
        <taxon>Pezizomycotina</taxon>
        <taxon>Leotiomycetes</taxon>
        <taxon>Helotiales</taxon>
        <taxon>Helotiales incertae sedis</taxon>
        <taxon>Amylocarpus</taxon>
    </lineage>
</organism>
<dbReference type="PANTHER" id="PTHR13533:SF1">
    <property type="entry name" value="N-ACETYLNEURAMINATE 9-O-ACETYLTRANSFERASE"/>
    <property type="match status" value="1"/>
</dbReference>
<keyword evidence="12" id="KW-1185">Reference proteome</keyword>
<dbReference type="InterPro" id="IPR012419">
    <property type="entry name" value="Cas1_AcylTrans_dom"/>
</dbReference>
<evidence type="ECO:0000313" key="12">
    <source>
        <dbReference type="Proteomes" id="UP000824998"/>
    </source>
</evidence>
<evidence type="ECO:0000256" key="5">
    <source>
        <dbReference type="ARBA" id="ARBA00022989"/>
    </source>
</evidence>
<evidence type="ECO:0000256" key="2">
    <source>
        <dbReference type="ARBA" id="ARBA00010666"/>
    </source>
</evidence>
<keyword evidence="3 11" id="KW-0808">Transferase</keyword>
<evidence type="ECO:0000256" key="3">
    <source>
        <dbReference type="ARBA" id="ARBA00022679"/>
    </source>
</evidence>
<feature type="transmembrane region" description="Helical" evidence="9">
    <location>
        <begin position="673"/>
        <end position="691"/>
    </location>
</feature>
<feature type="transmembrane region" description="Helical" evidence="9">
    <location>
        <begin position="550"/>
        <end position="572"/>
    </location>
</feature>
<proteinExistence type="inferred from homology"/>
<feature type="transmembrane region" description="Helical" evidence="9">
    <location>
        <begin position="12"/>
        <end position="30"/>
    </location>
</feature>
<feature type="domain" description="Cas1p 10 TM acyl transferase" evidence="10">
    <location>
        <begin position="323"/>
        <end position="770"/>
    </location>
</feature>
<accession>A0A9P8C1B9</accession>
<dbReference type="AlphaFoldDB" id="A0A9P8C1B9"/>
<feature type="transmembrane region" description="Helical" evidence="9">
    <location>
        <begin position="401"/>
        <end position="421"/>
    </location>
</feature>
<dbReference type="PANTHER" id="PTHR13533">
    <property type="entry name" value="N-ACETYLNEURAMINATE 9-O-ACETYLTRANSFERASE"/>
    <property type="match status" value="1"/>
</dbReference>
<keyword evidence="6 9" id="KW-0472">Membrane</keyword>
<evidence type="ECO:0000256" key="8">
    <source>
        <dbReference type="SAM" id="MobiDB-lite"/>
    </source>
</evidence>
<dbReference type="Proteomes" id="UP000824998">
    <property type="component" value="Unassembled WGS sequence"/>
</dbReference>
<feature type="transmembrane region" description="Helical" evidence="9">
    <location>
        <begin position="638"/>
        <end position="661"/>
    </location>
</feature>
<feature type="region of interest" description="Disordered" evidence="8">
    <location>
        <begin position="793"/>
        <end position="818"/>
    </location>
</feature>
<keyword evidence="4 9" id="KW-0812">Transmembrane</keyword>